<organism evidence="2 3">
    <name type="scientific">Ancylobacter novellus</name>
    <name type="common">Thiobacillus novellus</name>
    <dbReference type="NCBI Taxonomy" id="921"/>
    <lineage>
        <taxon>Bacteria</taxon>
        <taxon>Pseudomonadati</taxon>
        <taxon>Pseudomonadota</taxon>
        <taxon>Alphaproteobacteria</taxon>
        <taxon>Hyphomicrobiales</taxon>
        <taxon>Xanthobacteraceae</taxon>
        <taxon>Ancylobacter</taxon>
    </lineage>
</organism>
<gene>
    <name evidence="2" type="ORF">DI565_05800</name>
</gene>
<dbReference type="Proteomes" id="UP000249577">
    <property type="component" value="Unassembled WGS sequence"/>
</dbReference>
<dbReference type="EMBL" id="QFPN01000003">
    <property type="protein sequence ID" value="PZQ16906.1"/>
    <property type="molecule type" value="Genomic_DNA"/>
</dbReference>
<dbReference type="AlphaFoldDB" id="A0A2W5KII4"/>
<keyword evidence="1" id="KW-0812">Transmembrane</keyword>
<dbReference type="Pfam" id="PF09838">
    <property type="entry name" value="DUF2065"/>
    <property type="match status" value="1"/>
</dbReference>
<evidence type="ECO:0000313" key="3">
    <source>
        <dbReference type="Proteomes" id="UP000249577"/>
    </source>
</evidence>
<evidence type="ECO:0000313" key="2">
    <source>
        <dbReference type="EMBL" id="PZQ16906.1"/>
    </source>
</evidence>
<feature type="transmembrane region" description="Helical" evidence="1">
    <location>
        <begin position="42"/>
        <end position="59"/>
    </location>
</feature>
<keyword evidence="1" id="KW-1133">Transmembrane helix</keyword>
<dbReference type="PANTHER" id="PTHR38602:SF1">
    <property type="entry name" value="INNER MEMBRANE PROTEIN"/>
    <property type="match status" value="1"/>
</dbReference>
<evidence type="ECO:0000256" key="1">
    <source>
        <dbReference type="SAM" id="Phobius"/>
    </source>
</evidence>
<dbReference type="InterPro" id="IPR019201">
    <property type="entry name" value="DUF2065"/>
</dbReference>
<protein>
    <submittedName>
        <fullName evidence="2">DUF2065 domain-containing protein</fullName>
    </submittedName>
</protein>
<sequence length="61" mass="6174">MSDLFAALGLVLAIEGLLFAGFPAAARRASENIAATPEGPLRVIGVVSAVIGVAVVWLVRG</sequence>
<name>A0A2W5KII4_ANCNO</name>
<dbReference type="PANTHER" id="PTHR38602">
    <property type="entry name" value="INNER MEMBRANE PROTEIN-RELATED"/>
    <property type="match status" value="1"/>
</dbReference>
<comment type="caution">
    <text evidence="2">The sequence shown here is derived from an EMBL/GenBank/DDBJ whole genome shotgun (WGS) entry which is preliminary data.</text>
</comment>
<accession>A0A2W5KII4</accession>
<keyword evidence="1" id="KW-0472">Membrane</keyword>
<proteinExistence type="predicted"/>
<reference evidence="2 3" key="1">
    <citation type="submission" date="2017-08" db="EMBL/GenBank/DDBJ databases">
        <title>Infants hospitalized years apart are colonized by the same room-sourced microbial strains.</title>
        <authorList>
            <person name="Brooks B."/>
            <person name="Olm M.R."/>
            <person name="Firek B.A."/>
            <person name="Baker R."/>
            <person name="Thomas B.C."/>
            <person name="Morowitz M.J."/>
            <person name="Banfield J.F."/>
        </authorList>
    </citation>
    <scope>NUCLEOTIDE SEQUENCE [LARGE SCALE GENOMIC DNA]</scope>
    <source>
        <strain evidence="2">S2_005_003_R2_43</strain>
    </source>
</reference>